<reference evidence="1 2" key="1">
    <citation type="submission" date="2018-04" db="EMBL/GenBank/DDBJ databases">
        <title>Aerococcus urinae genomes.</title>
        <authorList>
            <person name="Hilt E."/>
            <person name="Gilbert N.M."/>
            <person name="Thomas-White K."/>
            <person name="Putonti C."/>
            <person name="Lewis A.L."/>
            <person name="Visck K.L."/>
            <person name="Wolfe A.J."/>
        </authorList>
    </citation>
    <scope>NUCLEOTIDE SEQUENCE [LARGE SCALE GENOMIC DNA]</scope>
    <source>
        <strain evidence="1 2">UMB7480</strain>
    </source>
</reference>
<dbReference type="GeneID" id="86971671"/>
<organism evidence="1 2">
    <name type="scientific">Aerococcus urinae</name>
    <dbReference type="NCBI Taxonomy" id="1376"/>
    <lineage>
        <taxon>Bacteria</taxon>
        <taxon>Bacillati</taxon>
        <taxon>Bacillota</taxon>
        <taxon>Bacilli</taxon>
        <taxon>Lactobacillales</taxon>
        <taxon>Aerococcaceae</taxon>
        <taxon>Aerococcus</taxon>
    </lineage>
</organism>
<dbReference type="RefSeq" id="WP_064293487.1">
    <property type="nucleotide sequence ID" value="NZ_JASODP010000024.1"/>
</dbReference>
<proteinExistence type="predicted"/>
<dbReference type="AlphaFoldDB" id="A0A178HBV6"/>
<protein>
    <submittedName>
        <fullName evidence="1">Uncharacterized protein</fullName>
    </submittedName>
</protein>
<sequence>MINNGISTIKNSEQYPLSEKILDLRYSYGLSLDEMNQILGMTDSEYAQFEFCNTSIPVSRYEEVIDTIQDYIDNHLTEQNNIANDEIDMNFVISNESFTNNVQYNFTLKGKNNINIDKLLGGKECLSLAV</sequence>
<evidence type="ECO:0000313" key="2">
    <source>
        <dbReference type="Proteomes" id="UP000251923"/>
    </source>
</evidence>
<gene>
    <name evidence="1" type="ORF">DBT54_09550</name>
</gene>
<evidence type="ECO:0000313" key="1">
    <source>
        <dbReference type="EMBL" id="RAV77218.1"/>
    </source>
</evidence>
<accession>A0A178HBV6</accession>
<comment type="caution">
    <text evidence="1">The sequence shown here is derived from an EMBL/GenBank/DDBJ whole genome shotgun (WGS) entry which is preliminary data.</text>
</comment>
<dbReference type="Proteomes" id="UP000251923">
    <property type="component" value="Unassembled WGS sequence"/>
</dbReference>
<dbReference type="EMBL" id="QMHM01000038">
    <property type="protein sequence ID" value="RAV77218.1"/>
    <property type="molecule type" value="Genomic_DNA"/>
</dbReference>
<name>A0A178HBV6_9LACT</name>